<gene>
    <name evidence="2" type="ORF">KS2013_535</name>
</gene>
<feature type="transmembrane region" description="Helical" evidence="1">
    <location>
        <begin position="12"/>
        <end position="30"/>
    </location>
</feature>
<keyword evidence="1" id="KW-1133">Transmembrane helix</keyword>
<dbReference type="RefSeq" id="WP_068989351.1">
    <property type="nucleotide sequence ID" value="NZ_CP012418.1"/>
</dbReference>
<accession>A0A1B3B8Y2</accession>
<evidence type="ECO:0000313" key="2">
    <source>
        <dbReference type="EMBL" id="AOE49259.1"/>
    </source>
</evidence>
<dbReference type="STRING" id="1144748.KS2013_535"/>
<name>A0A1B3B8Y2_9GAMM</name>
<sequence>MKGKLNFKNINIFLTILLAVSAITSSYFSYQIVKISEENIKLLEEQQGRESRKELREMLELFIKVHKEYKQAEKELEQKS</sequence>
<protein>
    <submittedName>
        <fullName evidence="2">Uncharacterized protein</fullName>
    </submittedName>
</protein>
<evidence type="ECO:0000256" key="1">
    <source>
        <dbReference type="SAM" id="Phobius"/>
    </source>
</evidence>
<dbReference type="Proteomes" id="UP000094147">
    <property type="component" value="Chromosome"/>
</dbReference>
<dbReference type="AlphaFoldDB" id="A0A1B3B8Y2"/>
<evidence type="ECO:0000313" key="3">
    <source>
        <dbReference type="Proteomes" id="UP000094147"/>
    </source>
</evidence>
<organism evidence="2 3">
    <name type="scientific">Kangiella sediminilitoris</name>
    <dbReference type="NCBI Taxonomy" id="1144748"/>
    <lineage>
        <taxon>Bacteria</taxon>
        <taxon>Pseudomonadati</taxon>
        <taxon>Pseudomonadota</taxon>
        <taxon>Gammaproteobacteria</taxon>
        <taxon>Kangiellales</taxon>
        <taxon>Kangiellaceae</taxon>
        <taxon>Kangiella</taxon>
    </lineage>
</organism>
<dbReference type="EMBL" id="CP012418">
    <property type="protein sequence ID" value="AOE49259.1"/>
    <property type="molecule type" value="Genomic_DNA"/>
</dbReference>
<keyword evidence="3" id="KW-1185">Reference proteome</keyword>
<keyword evidence="1" id="KW-0472">Membrane</keyword>
<dbReference type="KEGG" id="ksd:KS2013_535"/>
<keyword evidence="1" id="KW-0812">Transmembrane</keyword>
<reference evidence="3" key="1">
    <citation type="submission" date="2015-08" db="EMBL/GenBank/DDBJ databases">
        <authorList>
            <person name="Kim K.M."/>
        </authorList>
    </citation>
    <scope>NUCLEOTIDE SEQUENCE [LARGE SCALE GENOMIC DNA]</scope>
    <source>
        <strain evidence="3">KCTC 23892</strain>
    </source>
</reference>
<proteinExistence type="predicted"/>